<dbReference type="eggNOG" id="ENOG502ZHH5">
    <property type="taxonomic scope" value="Bacteria"/>
</dbReference>
<reference key="1">
    <citation type="submission" date="2008-12" db="EMBL/GenBank/DDBJ databases">
        <title>Complete genome sequence of Rhodobacter capsulatus SB1003.</title>
        <authorList>
            <person name="Strnad H."/>
            <person name="Lapidus A."/>
            <person name="Vlcek C."/>
            <person name="Ulbrich P."/>
            <person name="Paces J."/>
            <person name="Maltsev N."/>
            <person name="Kumar V."/>
            <person name="Kogan Y."/>
            <person name="Milgram A."/>
            <person name="Rebrekov D."/>
            <person name="Mazur M."/>
            <person name="Cox R."/>
            <person name="Kyrpides N."/>
            <person name="Kolar M."/>
            <person name="Sachova J."/>
            <person name="Ridl J."/>
            <person name="Ivanova N."/>
            <person name="Kapatral V."/>
            <person name="Los T."/>
            <person name="Lykidis A."/>
            <person name="Mikhailova N."/>
            <person name="Reznik G."/>
            <person name="Vasieva O."/>
            <person name="Fonstein M."/>
            <person name="Paces V."/>
            <person name="Haselkorn R."/>
        </authorList>
    </citation>
    <scope>NUCLEOTIDE SEQUENCE</scope>
    <source>
        <strain>SB1003</strain>
    </source>
</reference>
<sequence length="516" mass="57151">MLSPQIASHPVAEHSLCVFYELDGIDPAGWTGPRFGNLTRNPGQGIPADQKAALQGRYAEDALWEADETLSAGDDFHAHLQELLSGARPDLVRFHRLTERGHRFLSTACLYEKTTPPADRIAKRLRLSLTSAAKERIAAAGVVPGELGLEVESLSLALFMTAQGLALCRFVVDREDGAPLSAVELLEATVALSRLNEVRWIDKKAKTPIEAPAFSMAALIGQMVFGSRSQAEVSRRLSSHAMVRFDAILPITDRDRYALMLARHYTTDYQLSPDIGRVEWVRDFETVRHAIALEGAATVIGPTEGAPTLTEFLRNFRTSTFDRHYLPIAILALHERAFLVARTAASIMSAAEMLDAQKSLRRLAELREAALVLRLCYRFSEQSHISMHNAVNLAWRKVLRLDEMLAELDDSIRDIADHLERIHRRAQERKFAGVAIMGGAIIAGFSTFSIVKDLYDLFKASQTYGWIGVCVGGIALIGVAAFAHRKSAVFGALDQDCSKNYTVHAMLEKMTRRSKD</sequence>
<proteinExistence type="predicted"/>
<organism evidence="2 3">
    <name type="scientific">Rhodobacter capsulatus (strain ATCC BAA-309 / NBRC 16581 / SB1003)</name>
    <dbReference type="NCBI Taxonomy" id="272942"/>
    <lineage>
        <taxon>Bacteria</taxon>
        <taxon>Pseudomonadati</taxon>
        <taxon>Pseudomonadota</taxon>
        <taxon>Alphaproteobacteria</taxon>
        <taxon>Rhodobacterales</taxon>
        <taxon>Rhodobacter group</taxon>
        <taxon>Rhodobacter</taxon>
    </lineage>
</organism>
<evidence type="ECO:0000313" key="3">
    <source>
        <dbReference type="Proteomes" id="UP000002361"/>
    </source>
</evidence>
<keyword evidence="1" id="KW-0472">Membrane</keyword>
<dbReference type="Proteomes" id="UP000002361">
    <property type="component" value="Chromosome"/>
</dbReference>
<dbReference type="GeneID" id="31490870"/>
<protein>
    <submittedName>
        <fullName evidence="2">Uncharacterized protein</fullName>
    </submittedName>
</protein>
<name>D5AUW1_RHOCB</name>
<dbReference type="AlphaFoldDB" id="D5AUW1"/>
<feature type="transmembrane region" description="Helical" evidence="1">
    <location>
        <begin position="431"/>
        <end position="451"/>
    </location>
</feature>
<reference evidence="2 3" key="2">
    <citation type="journal article" date="2010" name="J. Bacteriol.">
        <title>Complete genome sequence of the photosynthetic purple nonsulfur bacterium Rhodobacter capsulatus SB 1003.</title>
        <authorList>
            <person name="Strnad H."/>
            <person name="Lapidus A."/>
            <person name="Paces J."/>
            <person name="Ulbrich P."/>
            <person name="Vlcek C."/>
            <person name="Paces V."/>
            <person name="Haselkorn R."/>
        </authorList>
    </citation>
    <scope>NUCLEOTIDE SEQUENCE [LARGE SCALE GENOMIC DNA]</scope>
    <source>
        <strain evidence="3">ATCC BAA-309 / NBRC 16581 / SB1003</strain>
    </source>
</reference>
<keyword evidence="1" id="KW-0812">Transmembrane</keyword>
<dbReference type="HOGENOM" id="CLU_527722_0_0_5"/>
<evidence type="ECO:0000313" key="2">
    <source>
        <dbReference type="EMBL" id="ADE85750.1"/>
    </source>
</evidence>
<accession>D5AUW1</accession>
<dbReference type="EMBL" id="CP001312">
    <property type="protein sequence ID" value="ADE85750.1"/>
    <property type="molecule type" value="Genomic_DNA"/>
</dbReference>
<evidence type="ECO:0000256" key="1">
    <source>
        <dbReference type="SAM" id="Phobius"/>
    </source>
</evidence>
<keyword evidence="1" id="KW-1133">Transmembrane helix</keyword>
<dbReference type="RefSeq" id="WP_013067729.1">
    <property type="nucleotide sequence ID" value="NC_014034.1"/>
</dbReference>
<gene>
    <name evidence="2" type="ordered locus">RCAP_rcc02006</name>
</gene>
<keyword evidence="3" id="KW-1185">Reference proteome</keyword>
<dbReference type="KEGG" id="rcp:RCAP_rcc02006"/>
<feature type="transmembrane region" description="Helical" evidence="1">
    <location>
        <begin position="463"/>
        <end position="483"/>
    </location>
</feature>